<feature type="domain" description="EGF-like" evidence="20">
    <location>
        <begin position="743"/>
        <end position="782"/>
    </location>
</feature>
<protein>
    <recommendedName>
        <fullName evidence="17">Latent-transforming growth factor beta-binding protein 2</fullName>
    </recommendedName>
</protein>
<dbReference type="EMBL" id="KL217394">
    <property type="protein sequence ID" value="KFV76927.1"/>
    <property type="molecule type" value="Genomic_DNA"/>
</dbReference>
<dbReference type="InterPro" id="IPR009030">
    <property type="entry name" value="Growth_fac_rcpt_cys_sf"/>
</dbReference>
<organism evidence="22 23">
    <name type="scientific">Dryobates pubescens</name>
    <name type="common">Downy woodpecker</name>
    <name type="synonym">Picoides pubescens</name>
    <dbReference type="NCBI Taxonomy" id="118200"/>
    <lineage>
        <taxon>Eukaryota</taxon>
        <taxon>Metazoa</taxon>
        <taxon>Chordata</taxon>
        <taxon>Craniata</taxon>
        <taxon>Vertebrata</taxon>
        <taxon>Euteleostomi</taxon>
        <taxon>Archelosauria</taxon>
        <taxon>Archosauria</taxon>
        <taxon>Dinosauria</taxon>
        <taxon>Saurischia</taxon>
        <taxon>Theropoda</taxon>
        <taxon>Coelurosauria</taxon>
        <taxon>Aves</taxon>
        <taxon>Neognathae</taxon>
        <taxon>Neoaves</taxon>
        <taxon>Telluraves</taxon>
        <taxon>Coraciimorphae</taxon>
        <taxon>Piciformes</taxon>
        <taxon>Picidae</taxon>
        <taxon>Dryobates</taxon>
    </lineage>
</organism>
<keyword evidence="5 18" id="KW-0245">EGF-like domain</keyword>
<feature type="domain" description="EGF-like" evidence="20">
    <location>
        <begin position="1600"/>
        <end position="1644"/>
    </location>
</feature>
<feature type="domain" description="EGF-like" evidence="20">
    <location>
        <begin position="1340"/>
        <end position="1380"/>
    </location>
</feature>
<dbReference type="SUPFAM" id="SSF57196">
    <property type="entry name" value="EGF/Laminin"/>
    <property type="match status" value="6"/>
</dbReference>
<evidence type="ECO:0000256" key="19">
    <source>
        <dbReference type="SAM" id="MobiDB-lite"/>
    </source>
</evidence>
<feature type="region of interest" description="Disordered" evidence="19">
    <location>
        <begin position="586"/>
        <end position="625"/>
    </location>
</feature>
<dbReference type="InterPro" id="IPR000152">
    <property type="entry name" value="EGF-type_Asp/Asn_hydroxyl_site"/>
</dbReference>
<dbReference type="GO" id="GO:0008201">
    <property type="term" value="F:heparin binding"/>
    <property type="evidence" value="ECO:0007669"/>
    <property type="project" value="UniProtKB-KW"/>
</dbReference>
<evidence type="ECO:0000256" key="16">
    <source>
        <dbReference type="ARBA" id="ARBA00062144"/>
    </source>
</evidence>
<name>A0A093HD64_DRYPU</name>
<dbReference type="SUPFAM" id="SSF57184">
    <property type="entry name" value="Growth factor receptor domain"/>
    <property type="match status" value="4"/>
</dbReference>
<feature type="disulfide bond" evidence="18">
    <location>
        <begin position="206"/>
        <end position="216"/>
    </location>
</feature>
<keyword evidence="9" id="KW-0677">Repeat</keyword>
<feature type="domain" description="EGF-like" evidence="20">
    <location>
        <begin position="948"/>
        <end position="988"/>
    </location>
</feature>
<feature type="compositionally biased region" description="Polar residues" evidence="19">
    <location>
        <begin position="112"/>
        <end position="132"/>
    </location>
</feature>
<feature type="domain" description="EGF-like" evidence="20">
    <location>
        <begin position="3"/>
        <end position="35"/>
    </location>
</feature>
<feature type="disulfide bond" evidence="18">
    <location>
        <begin position="7"/>
        <end position="17"/>
    </location>
</feature>
<dbReference type="Gene3D" id="3.90.290.10">
    <property type="entry name" value="TGF-beta binding (TB) domain"/>
    <property type="match status" value="4"/>
</dbReference>
<dbReference type="InterPro" id="IPR049883">
    <property type="entry name" value="NOTCH1_EGF-like"/>
</dbReference>
<dbReference type="FunFam" id="2.10.25.10:FF:000469">
    <property type="entry name" value="Latent transforming growth factor beta binding protein 2"/>
    <property type="match status" value="1"/>
</dbReference>
<dbReference type="PROSITE" id="PS00022">
    <property type="entry name" value="EGF_1"/>
    <property type="match status" value="2"/>
</dbReference>
<dbReference type="FunFam" id="2.10.25.10:FF:000115">
    <property type="entry name" value="latent-transforming growth factor beta-binding protein 4 isoform X2"/>
    <property type="match status" value="1"/>
</dbReference>
<evidence type="ECO:0000256" key="4">
    <source>
        <dbReference type="ARBA" id="ARBA00022530"/>
    </source>
</evidence>
<feature type="domain" description="EGF-like" evidence="20">
    <location>
        <begin position="202"/>
        <end position="234"/>
    </location>
</feature>
<feature type="domain" description="EGF-like" evidence="20">
    <location>
        <begin position="420"/>
        <end position="460"/>
    </location>
</feature>
<keyword evidence="10 18" id="KW-1015">Disulfide bond</keyword>
<evidence type="ECO:0000259" key="21">
    <source>
        <dbReference type="PROSITE" id="PS51364"/>
    </source>
</evidence>
<evidence type="ECO:0000256" key="8">
    <source>
        <dbReference type="ARBA" id="ARBA00022729"/>
    </source>
</evidence>
<dbReference type="PROSITE" id="PS51364">
    <property type="entry name" value="TB"/>
    <property type="match status" value="4"/>
</dbReference>
<evidence type="ECO:0000256" key="12">
    <source>
        <dbReference type="ARBA" id="ARBA00023183"/>
    </source>
</evidence>
<dbReference type="FunFam" id="3.90.290.10:FF:000002">
    <property type="entry name" value="Latent-transforming growth factor beta-binding protein 3 isoform 1"/>
    <property type="match status" value="1"/>
</dbReference>
<dbReference type="InterPro" id="IPR052235">
    <property type="entry name" value="Nephronectin_domain"/>
</dbReference>
<feature type="domain" description="TB" evidence="21">
    <location>
        <begin position="1222"/>
        <end position="1276"/>
    </location>
</feature>
<evidence type="ECO:0000256" key="1">
    <source>
        <dbReference type="ARBA" id="ARBA00004498"/>
    </source>
</evidence>
<comment type="subcellular location">
    <subcellularLocation>
        <location evidence="1">Secreted</location>
        <location evidence="1">Extracellular space</location>
        <location evidence="1">Extracellular matrix</location>
    </subcellularLocation>
</comment>
<comment type="subunit">
    <text evidence="16">Forms part of the large latent transforming growth factor beta precursor complex; removal is essential for activation of complex. Interacts with SDC4. Interacts (via C-terminal domain) with FBN1 (via N-terminal domain) in a Ca(+2)-dependent manner.</text>
</comment>
<dbReference type="PROSITE" id="PS50026">
    <property type="entry name" value="EGF_3"/>
    <property type="match status" value="13"/>
</dbReference>
<dbReference type="InterPro" id="IPR018097">
    <property type="entry name" value="EGF_Ca-bd_CS"/>
</dbReference>
<keyword evidence="4" id="KW-0272">Extracellular matrix</keyword>
<reference evidence="22 23" key="1">
    <citation type="submission" date="2014-04" db="EMBL/GenBank/DDBJ databases">
        <title>Genome evolution of avian class.</title>
        <authorList>
            <person name="Zhang G."/>
            <person name="Li C."/>
        </authorList>
    </citation>
    <scope>NUCLEOTIDE SEQUENCE [LARGE SCALE GENOMIC DNA]</scope>
    <source>
        <strain evidence="22">BGI_N307</strain>
    </source>
</reference>
<feature type="domain" description="EGF-like" evidence="20">
    <location>
        <begin position="1116"/>
        <end position="1157"/>
    </location>
</feature>
<dbReference type="PROSITE" id="PS01186">
    <property type="entry name" value="EGF_2"/>
    <property type="match status" value="9"/>
</dbReference>
<keyword evidence="3" id="KW-0964">Secreted</keyword>
<feature type="domain" description="EGF-like" evidence="20">
    <location>
        <begin position="823"/>
        <end position="863"/>
    </location>
</feature>
<dbReference type="Pfam" id="PF12662">
    <property type="entry name" value="cEGF"/>
    <property type="match status" value="1"/>
</dbReference>
<evidence type="ECO:0000256" key="6">
    <source>
        <dbReference type="ARBA" id="ARBA00022553"/>
    </source>
</evidence>
<keyword evidence="13" id="KW-0379">Hydroxylation</keyword>
<dbReference type="GO" id="GO:0019838">
    <property type="term" value="F:growth factor binding"/>
    <property type="evidence" value="ECO:0007669"/>
    <property type="project" value="UniProtKB-KW"/>
</dbReference>
<dbReference type="SMART" id="SM00181">
    <property type="entry name" value="EGF"/>
    <property type="match status" value="19"/>
</dbReference>
<comment type="similarity">
    <text evidence="14">Belongs to the LTBP family.</text>
</comment>
<dbReference type="STRING" id="118200.A0A093HD64"/>
<dbReference type="InterPro" id="IPR017878">
    <property type="entry name" value="TB_dom"/>
</dbReference>
<evidence type="ECO:0000256" key="17">
    <source>
        <dbReference type="ARBA" id="ARBA00072997"/>
    </source>
</evidence>
<dbReference type="Gene3D" id="2.10.25.10">
    <property type="entry name" value="Laminin"/>
    <property type="match status" value="17"/>
</dbReference>
<evidence type="ECO:0000259" key="20">
    <source>
        <dbReference type="PROSITE" id="PS50026"/>
    </source>
</evidence>
<comment type="function">
    <text evidence="15">May play an integral structural role in elastic-fiber architectural organization and/or assembly.</text>
</comment>
<dbReference type="FunFam" id="2.10.25.10:FF:000056">
    <property type="entry name" value="Latent-transforming growth factor beta-binding protein 3 isoform 2"/>
    <property type="match status" value="1"/>
</dbReference>
<feature type="region of interest" description="Disordered" evidence="19">
    <location>
        <begin position="73"/>
        <end position="139"/>
    </location>
</feature>
<sequence length="1647" mass="179081">CVSPAVCNPPCQNKGSCSRPQVCTCRSGFQGSRCEEVVPEQEYYPASAPAALRPAQSSLRRRNGMAGRDLSLQGAQAPVPRHVPADTQSRIGSPVAPQNTGPSRTVRRYPATNGQLSSNALPNGNGHEQSSPGPHVVSQEHTLATRGANLTEKIRKIKIVFTPTICKQTCRSGRCYNSCEKGDTTTLYSQGGHDHDPKSGFRIYFCQIPCLNGGRCVGRDECWCPSNSTGKFCHLPALSLEKKQGRRAPKTPASGSVRHSTYTLPLSNQLASLNPSLVNVHINHPPEATVQIHQVARVRGDAEASEENSVEAALVPQLATSPWYAYAHGNGNSIATESRQQHQRAPGLLGRCFREALHGQCTNPLPGLTKLEDCCGSVGLFWGADRCLACPPRPTHPVIENGQVECPQGYKRLNRSHCQDINECLMQGLCKDAECVNTRGSFRCTCKPGTMLDPSRSHCISDKAVSMEQGLCYRSAAGGVCSFPLSHHITQQICCCSRVGKGWGKNCEECPVPGSEAFKEICPAGHGYTYSSSDIRLSMRKAEAEELPFRLEEQGGSSNWTLHWAARRQQLQDSLRGSVLEVFPHPGTSAGEGKVSTWLAGGQGSRGEEDREARREESEELPPLQRSPQYWEGWASGWAGCKGTQGTPAMLGWLIWGWVSSCASSPLSCGAGACVLTPEGYSCVCHPGYTLDSRHHRCIDEDECLKDPCAGKGHCINSVGSYSCLCYSGYTLAVSEGKQSCEDRDECEQPSACRGQRCINSPGSYHCECKEGFVMGPRGQCEDVNECVVSSPCRSGNCVNTLGSYKCVSCGDGYQPRNGRCIDVDECLAEGTCAHGRCINLDGSFRCSCYRGYEVAPDGKSCQDIDECAAQAACPSGLCLNTEGSYSCMACDTGYAVSRAGSTCEGMAFPGTEKQDFSSMISRGLGGAASECHLGQASLCVVPFCLADIDECEDPAVQCLGGECRNTLGSYECHCQAGFKLINGTVCEDVNECLSSEICSPNGECLNSHGSYFCICAPGFSNTAGGVSCQDVDECADKSRCLQGQCLNTEGSYRCLCENGFKHSQETDDCVDVDECKEYGDAICGTWRCQNSLGSYRCIMGCQPGFHWTPLGDCIDIDECANETLCGSHGFCENSEGSFRCLCDRGYESSPSGHLCVDVNECEMMVAVCGTALCENVEGSFLCLCPSDQEEYDTEAGRCKPRAAMEGPETRRAHLSDSAERKQCYYHISDVRLCDSVLAKNITREECCCTVGAAWGDNCETYPCPIPGTVEYQEICPLGKGYIPQEDLLSGKVSFTDMDECEIFGSEFCRNGQCMNTVPGYKCFCRTGYYYDSSRLECVDQDECQNEVYCINGECLNTDGSYHCFCSLPLVLDATGNQCVNLSSRADALEEYEIHLDVCWQTVADYICQDLLHGEQTTYTECCCRLGEAWGQSCALCPHRSSADFAFLCNGASEDSERGAELQERPRYEYAPGLEDPHYGFPSPYYNYLESEYGNPDVGFPRREHSSEFRGSPVHHGPGRSVPRYLPSVWVEPRPALTPPCHPPGLYEGFEGLQAEECGILNGCENGRCVRVREGYTCDCFDGLVTLSLIKFLCTHHCPDINECEEVGSPEPLCRGATCENTEGSYRCHCLPGYVALAQPHQCVPQT</sequence>
<evidence type="ECO:0000256" key="7">
    <source>
        <dbReference type="ARBA" id="ARBA00022674"/>
    </source>
</evidence>
<feature type="non-terminal residue" evidence="22">
    <location>
        <position position="1"/>
    </location>
</feature>
<dbReference type="PROSITE" id="PS01187">
    <property type="entry name" value="EGF_CA"/>
    <property type="match status" value="8"/>
</dbReference>
<evidence type="ECO:0000256" key="2">
    <source>
        <dbReference type="ARBA" id="ARBA00006127"/>
    </source>
</evidence>
<dbReference type="FunFam" id="3.90.290.10:FF:000001">
    <property type="entry name" value="Latent-transforming growth factor beta-binding protein 3 isoform 1"/>
    <property type="match status" value="1"/>
</dbReference>
<dbReference type="Pfam" id="PF00683">
    <property type="entry name" value="TB"/>
    <property type="match status" value="4"/>
</dbReference>
<dbReference type="PROSITE" id="PS00010">
    <property type="entry name" value="ASX_HYDROXYL"/>
    <property type="match status" value="11"/>
</dbReference>
<dbReference type="SUPFAM" id="SSF57581">
    <property type="entry name" value="TB module/8-cys domain"/>
    <property type="match status" value="4"/>
</dbReference>
<dbReference type="InterPro" id="IPR001881">
    <property type="entry name" value="EGF-like_Ca-bd_dom"/>
</dbReference>
<dbReference type="PANTHER" id="PTHR24050">
    <property type="entry name" value="PA14 DOMAIN-CONTAINING PROTEIN"/>
    <property type="match status" value="1"/>
</dbReference>
<dbReference type="FunFam" id="2.10.25.10:FF:000014">
    <property type="entry name" value="Latent-transforming growth factor beta-binding protein 3"/>
    <property type="match status" value="2"/>
</dbReference>
<feature type="domain" description="EGF-like" evidence="20">
    <location>
        <begin position="1031"/>
        <end position="1071"/>
    </location>
</feature>
<evidence type="ECO:0000256" key="10">
    <source>
        <dbReference type="ARBA" id="ARBA00023157"/>
    </source>
</evidence>
<feature type="compositionally biased region" description="Basic and acidic residues" evidence="19">
    <location>
        <begin position="606"/>
        <end position="617"/>
    </location>
</feature>
<evidence type="ECO:0000256" key="14">
    <source>
        <dbReference type="ARBA" id="ARBA00038081"/>
    </source>
</evidence>
<dbReference type="PANTHER" id="PTHR24050:SF27">
    <property type="entry name" value="FIBRILLIN-1"/>
    <property type="match status" value="1"/>
</dbReference>
<feature type="domain" description="EGF-like" evidence="20">
    <location>
        <begin position="1297"/>
        <end position="1335"/>
    </location>
</feature>
<keyword evidence="6" id="KW-0597">Phosphoprotein</keyword>
<feature type="domain" description="TB" evidence="21">
    <location>
        <begin position="350"/>
        <end position="395"/>
    </location>
</feature>
<keyword evidence="11" id="KW-0325">Glycoprotein</keyword>
<feature type="domain" description="EGF-like" evidence="20">
    <location>
        <begin position="700"/>
        <end position="736"/>
    </location>
</feature>
<dbReference type="FunFam" id="2.10.25.10:FF:000273">
    <property type="entry name" value="Putative latent-transforming growth factor beta-binding protein 2"/>
    <property type="match status" value="1"/>
</dbReference>
<dbReference type="FunFam" id="2.10.25.10:FF:000077">
    <property type="entry name" value="Latent-transforming growth factor beta-binding protein 3 isoform 1"/>
    <property type="match status" value="1"/>
</dbReference>
<dbReference type="GO" id="GO:0005509">
    <property type="term" value="F:calcium ion binding"/>
    <property type="evidence" value="ECO:0007669"/>
    <property type="project" value="InterPro"/>
</dbReference>
<evidence type="ECO:0000313" key="23">
    <source>
        <dbReference type="Proteomes" id="UP000053875"/>
    </source>
</evidence>
<feature type="domain" description="EGF-like" evidence="20">
    <location>
        <begin position="989"/>
        <end position="1030"/>
    </location>
</feature>
<comment type="caution">
    <text evidence="18">Lacks conserved residue(s) required for the propagation of feature annotation.</text>
</comment>
<feature type="compositionally biased region" description="Polar residues" evidence="19">
    <location>
        <begin position="86"/>
        <end position="103"/>
    </location>
</feature>
<dbReference type="FunFam" id="2.10.25.10:FF:000046">
    <property type="entry name" value="Latent-transforming growth factor beta-binding protein 1 isoform x2"/>
    <property type="match status" value="1"/>
</dbReference>
<evidence type="ECO:0000256" key="15">
    <source>
        <dbReference type="ARBA" id="ARBA00058734"/>
    </source>
</evidence>
<feature type="non-terminal residue" evidence="22">
    <location>
        <position position="1647"/>
    </location>
</feature>
<gene>
    <name evidence="22" type="ORF">N307_11580</name>
</gene>
<evidence type="ECO:0000256" key="13">
    <source>
        <dbReference type="ARBA" id="ARBA00023278"/>
    </source>
</evidence>
<keyword evidence="12" id="KW-0340">Growth factor binding</keyword>
<dbReference type="InterPro" id="IPR036773">
    <property type="entry name" value="TB_dom_sf"/>
</dbReference>
<proteinExistence type="inferred from homology"/>
<dbReference type="InterPro" id="IPR026823">
    <property type="entry name" value="cEGF"/>
</dbReference>
<accession>A0A093HD64</accession>
<dbReference type="FunFam" id="2.10.25.10:FF:000024">
    <property type="entry name" value="Putative latent-transforming growth factor beta-binding protein 2"/>
    <property type="match status" value="3"/>
</dbReference>
<dbReference type="FunFam" id="2.10.25.10:FF:000194">
    <property type="entry name" value="Latent transforming growth factor beta binding protein 2"/>
    <property type="match status" value="2"/>
</dbReference>
<evidence type="ECO:0000256" key="5">
    <source>
        <dbReference type="ARBA" id="ARBA00022536"/>
    </source>
</evidence>
<dbReference type="Pfam" id="PF07645">
    <property type="entry name" value="EGF_CA"/>
    <property type="match status" value="13"/>
</dbReference>
<feature type="disulfide bond" evidence="18">
    <location>
        <begin position="224"/>
        <end position="233"/>
    </location>
</feature>
<dbReference type="InterPro" id="IPR000742">
    <property type="entry name" value="EGF"/>
</dbReference>
<evidence type="ECO:0000256" key="3">
    <source>
        <dbReference type="ARBA" id="ARBA00022525"/>
    </source>
</evidence>
<evidence type="ECO:0000313" key="22">
    <source>
        <dbReference type="EMBL" id="KFV76927.1"/>
    </source>
</evidence>
<feature type="domain" description="TB" evidence="21">
    <location>
        <begin position="1397"/>
        <end position="1449"/>
    </location>
</feature>
<comment type="similarity">
    <text evidence="2">Belongs to the fibulin family.</text>
</comment>
<evidence type="ECO:0000256" key="9">
    <source>
        <dbReference type="ARBA" id="ARBA00022737"/>
    </source>
</evidence>
<keyword evidence="7" id="KW-0358">Heparin-binding</keyword>
<evidence type="ECO:0000256" key="11">
    <source>
        <dbReference type="ARBA" id="ARBA00023180"/>
    </source>
</evidence>
<dbReference type="Proteomes" id="UP000053875">
    <property type="component" value="Unassembled WGS sequence"/>
</dbReference>
<keyword evidence="23" id="KW-1185">Reference proteome</keyword>
<dbReference type="SMART" id="SM00179">
    <property type="entry name" value="EGF_CA"/>
    <property type="match status" value="17"/>
</dbReference>
<keyword evidence="8" id="KW-0732">Signal</keyword>
<dbReference type="FunFam" id="3.90.290.10:FF:000012">
    <property type="entry name" value="latent-transforming growth factor beta-binding protein 1 isoform X2"/>
    <property type="match status" value="1"/>
</dbReference>
<feature type="domain" description="TB" evidence="21">
    <location>
        <begin position="470"/>
        <end position="522"/>
    </location>
</feature>
<evidence type="ECO:0000256" key="18">
    <source>
        <dbReference type="PROSITE-ProRule" id="PRU00076"/>
    </source>
</evidence>
<dbReference type="CDD" id="cd00054">
    <property type="entry name" value="EGF_CA"/>
    <property type="match status" value="11"/>
</dbReference>
<feature type="disulfide bond" evidence="18">
    <location>
        <begin position="25"/>
        <end position="34"/>
    </location>
</feature>